<evidence type="ECO:0000313" key="1">
    <source>
        <dbReference type="EMBL" id="VEL18683.1"/>
    </source>
</evidence>
<organism evidence="1 2">
    <name type="scientific">Protopolystoma xenopodis</name>
    <dbReference type="NCBI Taxonomy" id="117903"/>
    <lineage>
        <taxon>Eukaryota</taxon>
        <taxon>Metazoa</taxon>
        <taxon>Spiralia</taxon>
        <taxon>Lophotrochozoa</taxon>
        <taxon>Platyhelminthes</taxon>
        <taxon>Monogenea</taxon>
        <taxon>Polyopisthocotylea</taxon>
        <taxon>Polystomatidea</taxon>
        <taxon>Polystomatidae</taxon>
        <taxon>Protopolystoma</taxon>
    </lineage>
</organism>
<dbReference type="EMBL" id="CAAALY010038129">
    <property type="protein sequence ID" value="VEL18683.1"/>
    <property type="molecule type" value="Genomic_DNA"/>
</dbReference>
<keyword evidence="2" id="KW-1185">Reference proteome</keyword>
<name>A0A3S5AKB1_9PLAT</name>
<dbReference type="Proteomes" id="UP000784294">
    <property type="component" value="Unassembled WGS sequence"/>
</dbReference>
<protein>
    <submittedName>
        <fullName evidence="1">Uncharacterized protein</fullName>
    </submittedName>
</protein>
<accession>A0A3S5AKB1</accession>
<sequence>MYDPINGSLRALEMGSALRICTLRGLLRGHLMAAELDRNFELASPSLISTLNRILYRIVDIVAMLPLRDNCTVTSALWPRDTREIIRRITRVRVQLGLLMGPMRGRNYSPSPQANIFWEVMLW</sequence>
<dbReference type="AlphaFoldDB" id="A0A3S5AKB1"/>
<reference evidence="1" key="1">
    <citation type="submission" date="2018-11" db="EMBL/GenBank/DDBJ databases">
        <authorList>
            <consortium name="Pathogen Informatics"/>
        </authorList>
    </citation>
    <scope>NUCLEOTIDE SEQUENCE</scope>
</reference>
<evidence type="ECO:0000313" key="2">
    <source>
        <dbReference type="Proteomes" id="UP000784294"/>
    </source>
</evidence>
<proteinExistence type="predicted"/>
<gene>
    <name evidence="1" type="ORF">PXEA_LOCUS12123</name>
</gene>
<comment type="caution">
    <text evidence="1">The sequence shown here is derived from an EMBL/GenBank/DDBJ whole genome shotgun (WGS) entry which is preliminary data.</text>
</comment>